<evidence type="ECO:0000256" key="12">
    <source>
        <dbReference type="ARBA" id="ARBA00037859"/>
    </source>
</evidence>
<dbReference type="GO" id="GO:0042732">
    <property type="term" value="P:D-xylose metabolic process"/>
    <property type="evidence" value="ECO:0007669"/>
    <property type="project" value="InterPro"/>
</dbReference>
<evidence type="ECO:0000256" key="9">
    <source>
        <dbReference type="ARBA" id="ARBA00023136"/>
    </source>
</evidence>
<keyword evidence="5" id="KW-0735">Signal-anchor</keyword>
<dbReference type="GO" id="GO:0048040">
    <property type="term" value="F:UDP-glucuronate decarboxylase activity"/>
    <property type="evidence" value="ECO:0007669"/>
    <property type="project" value="TreeGrafter"/>
</dbReference>
<accession>A0A1X0YA41</accession>
<evidence type="ECO:0000256" key="3">
    <source>
        <dbReference type="ARBA" id="ARBA00022692"/>
    </source>
</evidence>
<dbReference type="EMBL" id="MZZM01000014">
    <property type="protein sequence ID" value="ORJ61884.1"/>
    <property type="molecule type" value="Genomic_DNA"/>
</dbReference>
<protein>
    <submittedName>
        <fullName evidence="14">Epimerase</fullName>
    </submittedName>
</protein>
<dbReference type="InterPro" id="IPR044516">
    <property type="entry name" value="UXS-like"/>
</dbReference>
<dbReference type="InterPro" id="IPR036291">
    <property type="entry name" value="NAD(P)-bd_dom_sf"/>
</dbReference>
<keyword evidence="9" id="KW-0472">Membrane</keyword>
<evidence type="ECO:0000256" key="11">
    <source>
        <dbReference type="ARBA" id="ARBA00023239"/>
    </source>
</evidence>
<keyword evidence="3" id="KW-0812">Transmembrane</keyword>
<evidence type="ECO:0000256" key="4">
    <source>
        <dbReference type="ARBA" id="ARBA00022793"/>
    </source>
</evidence>
<comment type="caution">
    <text evidence="14">The sequence shown here is derived from an EMBL/GenBank/DDBJ whole genome shotgun (WGS) entry which is preliminary data.</text>
</comment>
<keyword evidence="11" id="KW-0456">Lyase</keyword>
<evidence type="ECO:0000256" key="10">
    <source>
        <dbReference type="ARBA" id="ARBA00023180"/>
    </source>
</evidence>
<evidence type="ECO:0000256" key="7">
    <source>
        <dbReference type="ARBA" id="ARBA00023027"/>
    </source>
</evidence>
<evidence type="ECO:0000256" key="2">
    <source>
        <dbReference type="ARBA" id="ARBA00004323"/>
    </source>
</evidence>
<dbReference type="Pfam" id="PF01370">
    <property type="entry name" value="Epimerase"/>
    <property type="match status" value="1"/>
</dbReference>
<gene>
    <name evidence="14" type="ORF">B5M45_09180</name>
</gene>
<evidence type="ECO:0000256" key="5">
    <source>
        <dbReference type="ARBA" id="ARBA00022968"/>
    </source>
</evidence>
<keyword evidence="15" id="KW-1185">Reference proteome</keyword>
<name>A0A1X0YA41_MYCSI</name>
<evidence type="ECO:0000313" key="14">
    <source>
        <dbReference type="EMBL" id="ORJ61884.1"/>
    </source>
</evidence>
<comment type="subcellular location">
    <subcellularLocation>
        <location evidence="2">Golgi apparatus membrane</location>
        <topology evidence="2">Single-pass type II membrane protein</topology>
    </subcellularLocation>
    <subcellularLocation>
        <location evidence="12">Golgi apparatus</location>
        <location evidence="12">Golgi stack membrane</location>
    </subcellularLocation>
</comment>
<dbReference type="InterPro" id="IPR001509">
    <property type="entry name" value="Epimerase_deHydtase"/>
</dbReference>
<feature type="domain" description="NAD-dependent epimerase/dehydratase" evidence="13">
    <location>
        <begin position="32"/>
        <end position="270"/>
    </location>
</feature>
<dbReference type="AlphaFoldDB" id="A0A1X0YA41"/>
<keyword evidence="4" id="KW-0210">Decarboxylase</keyword>
<dbReference type="GO" id="GO:0005737">
    <property type="term" value="C:cytoplasm"/>
    <property type="evidence" value="ECO:0007669"/>
    <property type="project" value="TreeGrafter"/>
</dbReference>
<dbReference type="SUPFAM" id="SSF51735">
    <property type="entry name" value="NAD(P)-binding Rossmann-fold domains"/>
    <property type="match status" value="1"/>
</dbReference>
<dbReference type="PANTHER" id="PTHR43078:SF6">
    <property type="entry name" value="UDP-GLUCURONIC ACID DECARBOXYLASE 1"/>
    <property type="match status" value="1"/>
</dbReference>
<organism evidence="14 15">
    <name type="scientific">Mycobacterium simiae</name>
    <name type="common">Mycobacterium habana</name>
    <dbReference type="NCBI Taxonomy" id="1784"/>
    <lineage>
        <taxon>Bacteria</taxon>
        <taxon>Bacillati</taxon>
        <taxon>Actinomycetota</taxon>
        <taxon>Actinomycetes</taxon>
        <taxon>Mycobacteriales</taxon>
        <taxon>Mycobacteriaceae</taxon>
        <taxon>Mycobacterium</taxon>
        <taxon>Mycobacterium simiae complex</taxon>
    </lineage>
</organism>
<dbReference type="Gene3D" id="3.90.25.10">
    <property type="entry name" value="UDP-galactose 4-epimerase, domain 1"/>
    <property type="match status" value="1"/>
</dbReference>
<evidence type="ECO:0000256" key="6">
    <source>
        <dbReference type="ARBA" id="ARBA00022989"/>
    </source>
</evidence>
<sequence>MPGAATRESPRETPFRAGHPGYQATVLSLSRVLVTGGAGFLGAHLCDRLLNAGVEVVSIDDLSSSLAATAAELATRRGYHFVQQDICDPVALREVGAEFDAVFHLASPASPPDYQRRPIATLRTGSAGTAMALEVARRAGARFLLASTSEVYGDPSEHPQSESYWGNVNPIGPRSMYDEAKRYAEALASAYRRAGLANVGIARIFNTYGPGMRPDDGRMIPTFCCQALSGKPLTVSGSGLQTRSLCYVDDTISALLALAHSTFSGPVNIGNPTELTVLSVAELIRDLARSDSPIEFIPGVVDDPWRRCPDISVARAQLGWHPQVDHHTGLNNTLQWFHTAGADRVPTSAPTAR</sequence>
<keyword evidence="8" id="KW-0333">Golgi apparatus</keyword>
<dbReference type="RefSeq" id="WP_084949531.1">
    <property type="nucleotide sequence ID" value="NZ_MZZM01000014.1"/>
</dbReference>
<keyword evidence="10" id="KW-0325">Glycoprotein</keyword>
<dbReference type="Proteomes" id="UP000193040">
    <property type="component" value="Unassembled WGS sequence"/>
</dbReference>
<evidence type="ECO:0000256" key="8">
    <source>
        <dbReference type="ARBA" id="ARBA00023034"/>
    </source>
</evidence>
<dbReference type="GO" id="GO:0070403">
    <property type="term" value="F:NAD+ binding"/>
    <property type="evidence" value="ECO:0007669"/>
    <property type="project" value="InterPro"/>
</dbReference>
<evidence type="ECO:0000256" key="1">
    <source>
        <dbReference type="ARBA" id="ARBA00001911"/>
    </source>
</evidence>
<keyword evidence="7" id="KW-0520">NAD</keyword>
<reference evidence="14 15" key="1">
    <citation type="submission" date="2017-03" db="EMBL/GenBank/DDBJ databases">
        <title>Genomic insights into Mycobacterium simiae human colonization.</title>
        <authorList>
            <person name="Steffani J.L."/>
            <person name="Brunck M.E."/>
            <person name="Cruz E."/>
            <person name="Montiel R."/>
            <person name="Barona F."/>
        </authorList>
    </citation>
    <scope>NUCLEOTIDE SEQUENCE [LARGE SCALE GENOMIC DNA]</scope>
    <source>
        <strain evidence="14 15">MsiGto</strain>
    </source>
</reference>
<dbReference type="Gene3D" id="3.40.50.720">
    <property type="entry name" value="NAD(P)-binding Rossmann-like Domain"/>
    <property type="match status" value="1"/>
</dbReference>
<evidence type="ECO:0000313" key="15">
    <source>
        <dbReference type="Proteomes" id="UP000193040"/>
    </source>
</evidence>
<evidence type="ECO:0000259" key="13">
    <source>
        <dbReference type="Pfam" id="PF01370"/>
    </source>
</evidence>
<dbReference type="PANTHER" id="PTHR43078">
    <property type="entry name" value="UDP-GLUCURONIC ACID DECARBOXYLASE-RELATED"/>
    <property type="match status" value="1"/>
</dbReference>
<keyword evidence="6" id="KW-1133">Transmembrane helix</keyword>
<comment type="cofactor">
    <cofactor evidence="1">
        <name>NAD(+)</name>
        <dbReference type="ChEBI" id="CHEBI:57540"/>
    </cofactor>
</comment>
<dbReference type="FunFam" id="3.40.50.720:FF:000065">
    <property type="entry name" value="UDP-glucuronic acid decarboxylase 1"/>
    <property type="match status" value="1"/>
</dbReference>
<proteinExistence type="predicted"/>